<comment type="caution">
    <text evidence="1">The sequence shown here is derived from an EMBL/GenBank/DDBJ whole genome shotgun (WGS) entry which is preliminary data.</text>
</comment>
<name>A0ACC2KLI9_PERAE</name>
<accession>A0ACC2KLI9</accession>
<evidence type="ECO:0000313" key="2">
    <source>
        <dbReference type="Proteomes" id="UP001234297"/>
    </source>
</evidence>
<dbReference type="EMBL" id="CM056818">
    <property type="protein sequence ID" value="KAJ8621888.1"/>
    <property type="molecule type" value="Genomic_DNA"/>
</dbReference>
<proteinExistence type="predicted"/>
<dbReference type="Proteomes" id="UP001234297">
    <property type="component" value="Chromosome 10"/>
</dbReference>
<reference evidence="1 2" key="1">
    <citation type="journal article" date="2022" name="Hortic Res">
        <title>A haplotype resolved chromosomal level avocado genome allows analysis of novel avocado genes.</title>
        <authorList>
            <person name="Nath O."/>
            <person name="Fletcher S.J."/>
            <person name="Hayward A."/>
            <person name="Shaw L.M."/>
            <person name="Masouleh A.K."/>
            <person name="Furtado A."/>
            <person name="Henry R.J."/>
            <person name="Mitter N."/>
        </authorList>
    </citation>
    <scope>NUCLEOTIDE SEQUENCE [LARGE SCALE GENOMIC DNA]</scope>
    <source>
        <strain evidence="2">cv. Hass</strain>
    </source>
</reference>
<organism evidence="1 2">
    <name type="scientific">Persea americana</name>
    <name type="common">Avocado</name>
    <dbReference type="NCBI Taxonomy" id="3435"/>
    <lineage>
        <taxon>Eukaryota</taxon>
        <taxon>Viridiplantae</taxon>
        <taxon>Streptophyta</taxon>
        <taxon>Embryophyta</taxon>
        <taxon>Tracheophyta</taxon>
        <taxon>Spermatophyta</taxon>
        <taxon>Magnoliopsida</taxon>
        <taxon>Magnoliidae</taxon>
        <taxon>Laurales</taxon>
        <taxon>Lauraceae</taxon>
        <taxon>Persea</taxon>
    </lineage>
</organism>
<evidence type="ECO:0000313" key="1">
    <source>
        <dbReference type="EMBL" id="KAJ8621888.1"/>
    </source>
</evidence>
<sequence>MMMACCVREMEMGGLGFVPDRDEMKMVGGFFVRWRDLERRSCSGVWRRGGGDGAARMKKVLQRVAVRARGGAVTMLSREMELL</sequence>
<gene>
    <name evidence="1" type="ORF">MRB53_030417</name>
</gene>
<keyword evidence="2" id="KW-1185">Reference proteome</keyword>
<protein>
    <submittedName>
        <fullName evidence="1">Uncharacterized protein</fullName>
    </submittedName>
</protein>